<evidence type="ECO:0000259" key="3">
    <source>
        <dbReference type="PROSITE" id="PS51180"/>
    </source>
</evidence>
<evidence type="ECO:0000313" key="5">
    <source>
        <dbReference type="Proteomes" id="UP000267821"/>
    </source>
</evidence>
<dbReference type="FunCoup" id="A0A3N4M005">
    <property type="interactions" value="1200"/>
</dbReference>
<feature type="domain" description="BRO1" evidence="3">
    <location>
        <begin position="4"/>
        <end position="397"/>
    </location>
</feature>
<dbReference type="InParanoid" id="A0A3N4M005"/>
<dbReference type="Gene3D" id="1.20.120.560">
    <property type="entry name" value="alix/aip1 in complex with the ypdl late domain"/>
    <property type="match status" value="1"/>
</dbReference>
<feature type="compositionally biased region" description="Pro residues" evidence="2">
    <location>
        <begin position="819"/>
        <end position="841"/>
    </location>
</feature>
<dbReference type="GO" id="GO:0005768">
    <property type="term" value="C:endosome"/>
    <property type="evidence" value="ECO:0007669"/>
    <property type="project" value="TreeGrafter"/>
</dbReference>
<dbReference type="PROSITE" id="PS51180">
    <property type="entry name" value="BRO1"/>
    <property type="match status" value="1"/>
</dbReference>
<dbReference type="Proteomes" id="UP000267821">
    <property type="component" value="Unassembled WGS sequence"/>
</dbReference>
<accession>A0A3N4M005</accession>
<dbReference type="PANTHER" id="PTHR23030">
    <property type="entry name" value="PCD6 INTERACTING PROTEIN-RELATED"/>
    <property type="match status" value="1"/>
</dbReference>
<proteinExistence type="inferred from homology"/>
<feature type="region of interest" description="Disordered" evidence="2">
    <location>
        <begin position="802"/>
        <end position="871"/>
    </location>
</feature>
<dbReference type="CDD" id="cd09241">
    <property type="entry name" value="BRO1_ScRim20-like"/>
    <property type="match status" value="1"/>
</dbReference>
<dbReference type="Pfam" id="PF03097">
    <property type="entry name" value="BRO1"/>
    <property type="match status" value="1"/>
</dbReference>
<gene>
    <name evidence="4" type="ORF">L211DRAFT_865067</name>
</gene>
<dbReference type="InterPro" id="IPR004328">
    <property type="entry name" value="BRO1_dom"/>
</dbReference>
<dbReference type="Gene3D" id="1.20.140.50">
    <property type="entry name" value="alix/aip1 like domains"/>
    <property type="match status" value="1"/>
</dbReference>
<dbReference type="SMART" id="SM01041">
    <property type="entry name" value="BRO1"/>
    <property type="match status" value="1"/>
</dbReference>
<dbReference type="Gene3D" id="1.25.40.280">
    <property type="entry name" value="alix/aip1 like domains"/>
    <property type="match status" value="1"/>
</dbReference>
<dbReference type="AlphaFoldDB" id="A0A3N4M005"/>
<evidence type="ECO:0000256" key="2">
    <source>
        <dbReference type="SAM" id="MobiDB-lite"/>
    </source>
</evidence>
<dbReference type="PANTHER" id="PTHR23030:SF39">
    <property type="entry name" value="PROGRAMMED CELL DEATH 6-INTERACTING PROTEIN"/>
    <property type="match status" value="1"/>
</dbReference>
<name>A0A3N4M005_9PEZI</name>
<dbReference type="STRING" id="1051890.A0A3N4M005"/>
<dbReference type="Pfam" id="PF13949">
    <property type="entry name" value="ALIX_LYPXL_bnd"/>
    <property type="match status" value="1"/>
</dbReference>
<dbReference type="EMBL" id="ML121529">
    <property type="protein sequence ID" value="RPB28493.1"/>
    <property type="molecule type" value="Genomic_DNA"/>
</dbReference>
<evidence type="ECO:0000313" key="4">
    <source>
        <dbReference type="EMBL" id="RPB28493.1"/>
    </source>
</evidence>
<dbReference type="InterPro" id="IPR038499">
    <property type="entry name" value="BRO1_sf"/>
</dbReference>
<reference evidence="4 5" key="1">
    <citation type="journal article" date="2018" name="Nat. Ecol. Evol.">
        <title>Pezizomycetes genomes reveal the molecular basis of ectomycorrhizal truffle lifestyle.</title>
        <authorList>
            <person name="Murat C."/>
            <person name="Payen T."/>
            <person name="Noel B."/>
            <person name="Kuo A."/>
            <person name="Morin E."/>
            <person name="Chen J."/>
            <person name="Kohler A."/>
            <person name="Krizsan K."/>
            <person name="Balestrini R."/>
            <person name="Da Silva C."/>
            <person name="Montanini B."/>
            <person name="Hainaut M."/>
            <person name="Levati E."/>
            <person name="Barry K.W."/>
            <person name="Belfiori B."/>
            <person name="Cichocki N."/>
            <person name="Clum A."/>
            <person name="Dockter R.B."/>
            <person name="Fauchery L."/>
            <person name="Guy J."/>
            <person name="Iotti M."/>
            <person name="Le Tacon F."/>
            <person name="Lindquist E.A."/>
            <person name="Lipzen A."/>
            <person name="Malagnac F."/>
            <person name="Mello A."/>
            <person name="Molinier V."/>
            <person name="Miyauchi S."/>
            <person name="Poulain J."/>
            <person name="Riccioni C."/>
            <person name="Rubini A."/>
            <person name="Sitrit Y."/>
            <person name="Splivallo R."/>
            <person name="Traeger S."/>
            <person name="Wang M."/>
            <person name="Zifcakova L."/>
            <person name="Wipf D."/>
            <person name="Zambonelli A."/>
            <person name="Paolocci F."/>
            <person name="Nowrousian M."/>
            <person name="Ottonello S."/>
            <person name="Baldrian P."/>
            <person name="Spatafora J.W."/>
            <person name="Henrissat B."/>
            <person name="Nagy L.G."/>
            <person name="Aury J.M."/>
            <person name="Wincker P."/>
            <person name="Grigoriev I.V."/>
            <person name="Bonfante P."/>
            <person name="Martin F.M."/>
        </authorList>
    </citation>
    <scope>NUCLEOTIDE SEQUENCE [LARGE SCALE GENOMIC DNA]</scope>
    <source>
        <strain evidence="4 5">ATCC MYA-4762</strain>
    </source>
</reference>
<dbReference type="InterPro" id="IPR025304">
    <property type="entry name" value="ALIX_V_dom"/>
</dbReference>
<keyword evidence="5" id="KW-1185">Reference proteome</keyword>
<protein>
    <submittedName>
        <fullName evidence="4">BRO1-domain-containing protein</fullName>
    </submittedName>
</protein>
<comment type="similarity">
    <text evidence="1">Belongs to the palA/RIM20 family.</text>
</comment>
<dbReference type="OrthoDB" id="64867at2759"/>
<sequence>MAANIFDIPFRRSTPLSLSIAIKTYISSNYEQHPDMFKNDLEAIERLRTDAINVVEPHVSGLLKLGKYAAQLRWIMGKFPIDIGADFTWYMALGYNTQRSVTQNNLQFEWANILYNLASLYSKLACSCTRITTEGLKTAYNYFACAAGVIKYLKEEVIPELRSSPPEDLDAMTLEALEQLMLAQAQECFWQKAVLDGNRDAIIARLAEQVGEYYKAAEEFGVKSNAISGEWIHRISAKRYHMAAAAQYRAACDCLERSKYGEEIARLEAALAHVKNAVVEGKYLTKAYLADLTGFQSKLVGNLKRANKDNDMIYLSPVPPASALLPIQKATMAKSTVPKEITEARTNLTETGPYGAPLFAKLVPFAVHIAASIYAEKRDKLVENELIGEFEALTTKLHDVLQSLNLPGSLQALEKSLGLPSGVVAHAEEVKSQDGLARIRRSIDDIAKLKANNVAMYQEAVEMLSSEETADRLLREKHGTARWTRLASRAAAPQLYEELEEYAGYMKSAEQSDNLVREKVKEHEAVLRVLGSDLSEVEAFVPNTQRVKMTPKMEREVARLRNCLNEVSRLESGRRRTIEAVREKARTDDITTDILQETAHLERTSPHTKIEPFHFETLFETRLTTRYSSERNLLQNESLEQSQLESRLRESNTAFLAYRKTDTATKEREAALQALESGYFKYREIVQNLDTGRKFYNDLAKLLGQWRERVKGRCLERMDEARVLEGDLVAGVGNMRISGGGGSSIGGENEKAPKRTSIDVEAALKTLQPAQVQTSPRQMRSGERRIPVSLPAVVPQQVVAQAPPTPPPTVRPIALNGPPSTPLPAPKPTRIVPPPQVPSPMPGLWMGNGMTPLRFAGELPEASRKTPQAKR</sequence>
<evidence type="ECO:0000256" key="1">
    <source>
        <dbReference type="ARBA" id="ARBA00038154"/>
    </source>
</evidence>
<organism evidence="4 5">
    <name type="scientific">Terfezia boudieri ATCC MYA-4762</name>
    <dbReference type="NCBI Taxonomy" id="1051890"/>
    <lineage>
        <taxon>Eukaryota</taxon>
        <taxon>Fungi</taxon>
        <taxon>Dikarya</taxon>
        <taxon>Ascomycota</taxon>
        <taxon>Pezizomycotina</taxon>
        <taxon>Pezizomycetes</taxon>
        <taxon>Pezizales</taxon>
        <taxon>Pezizaceae</taxon>
        <taxon>Terfezia</taxon>
    </lineage>
</organism>